<gene>
    <name evidence="4" type="primary">grpE</name>
    <name evidence="7" type="ORF">RJT31_01285</name>
</gene>
<dbReference type="PANTHER" id="PTHR21237">
    <property type="entry name" value="GRPE PROTEIN"/>
    <property type="match status" value="1"/>
</dbReference>
<dbReference type="Gene3D" id="2.30.22.10">
    <property type="entry name" value="Head domain of nucleotide exchange factor GrpE"/>
    <property type="match status" value="1"/>
</dbReference>
<accession>A0AAU6W722</accession>
<dbReference type="RefSeq" id="WP_343154476.1">
    <property type="nucleotide sequence ID" value="NZ_CP135018.1"/>
</dbReference>
<name>A0AAU6W722_9GAMM</name>
<evidence type="ECO:0000256" key="1">
    <source>
        <dbReference type="ARBA" id="ARBA00009054"/>
    </source>
</evidence>
<dbReference type="HAMAP" id="MF_01151">
    <property type="entry name" value="GrpE"/>
    <property type="match status" value="1"/>
</dbReference>
<dbReference type="SUPFAM" id="SSF58014">
    <property type="entry name" value="Coiled-coil domain of nucleotide exchange factor GrpE"/>
    <property type="match status" value="1"/>
</dbReference>
<keyword evidence="4" id="KW-0963">Cytoplasm</keyword>
<dbReference type="GO" id="GO:0051087">
    <property type="term" value="F:protein-folding chaperone binding"/>
    <property type="evidence" value="ECO:0007669"/>
    <property type="project" value="InterPro"/>
</dbReference>
<organism evidence="7">
    <name type="scientific">Buchnera aphidicola</name>
    <name type="common">Aphis aurantii</name>
    <dbReference type="NCBI Taxonomy" id="1470492"/>
    <lineage>
        <taxon>Bacteria</taxon>
        <taxon>Pseudomonadati</taxon>
        <taxon>Pseudomonadota</taxon>
        <taxon>Gammaproteobacteria</taxon>
        <taxon>Enterobacterales</taxon>
        <taxon>Erwiniaceae</taxon>
        <taxon>Buchnera</taxon>
    </lineage>
</organism>
<reference evidence="7" key="1">
    <citation type="submission" date="2024-06" db="EMBL/GenBank/DDBJ databases">
        <title>Unveiling Genomic Reduction in Obligate Endosymbionts Buchnera of Aphids: Insights from Phylogenomic Comparative Analysis with Novel Genome Data and Co-obligate Endosymbionts.</title>
        <authorList>
            <person name="Lu C."/>
            <person name="Zou T."/>
            <person name="Liu Q."/>
            <person name="Huang X."/>
        </authorList>
    </citation>
    <scope>NUCLEOTIDE SEQUENCE</scope>
    <source>
        <strain evidence="7">Aphau13</strain>
    </source>
</reference>
<dbReference type="GO" id="GO:0042803">
    <property type="term" value="F:protein homodimerization activity"/>
    <property type="evidence" value="ECO:0007669"/>
    <property type="project" value="InterPro"/>
</dbReference>
<dbReference type="GO" id="GO:0006457">
    <property type="term" value="P:protein folding"/>
    <property type="evidence" value="ECO:0007669"/>
    <property type="project" value="InterPro"/>
</dbReference>
<keyword evidence="3 4" id="KW-0143">Chaperone</keyword>
<dbReference type="CDD" id="cd00446">
    <property type="entry name" value="GrpE"/>
    <property type="match status" value="1"/>
</dbReference>
<dbReference type="InterPro" id="IPR000740">
    <property type="entry name" value="GrpE"/>
</dbReference>
<keyword evidence="2 4" id="KW-0346">Stress response</keyword>
<comment type="subunit">
    <text evidence="4">Homodimer.</text>
</comment>
<comment type="function">
    <text evidence="4 5">Participates actively in the response to hyperosmotic and heat shock by preventing the aggregation of stress-denatured proteins, in association with DnaK and GrpE. It is the nucleotide exchange factor for DnaK and may function as a thermosensor. Unfolded proteins bind initially to DnaJ; upon interaction with the DnaJ-bound protein, DnaK hydrolyzes its bound ATP, resulting in the formation of a stable complex. GrpE releases ADP from DnaK; ATP binding to DnaK triggers the release of the substrate protein, thus completing the reaction cycle. Several rounds of ATP-dependent interactions between DnaJ, DnaK and GrpE are required for fully efficient folding.</text>
</comment>
<dbReference type="InterPro" id="IPR009012">
    <property type="entry name" value="GrpE_head"/>
</dbReference>
<proteinExistence type="inferred from homology"/>
<comment type="similarity">
    <text evidence="1 4 6">Belongs to the GrpE family.</text>
</comment>
<dbReference type="PROSITE" id="PS01071">
    <property type="entry name" value="GRPE"/>
    <property type="match status" value="1"/>
</dbReference>
<evidence type="ECO:0000256" key="5">
    <source>
        <dbReference type="RuleBase" id="RU000639"/>
    </source>
</evidence>
<evidence type="ECO:0000313" key="7">
    <source>
        <dbReference type="EMBL" id="XAJ81096.1"/>
    </source>
</evidence>
<protein>
    <recommendedName>
        <fullName evidence="4 5">Protein GrpE</fullName>
    </recommendedName>
    <alternativeName>
        <fullName evidence="4">HSP-70 cofactor</fullName>
    </alternativeName>
</protein>
<dbReference type="Gene3D" id="3.90.20.20">
    <property type="match status" value="1"/>
</dbReference>
<dbReference type="GO" id="GO:0000774">
    <property type="term" value="F:adenyl-nucleotide exchange factor activity"/>
    <property type="evidence" value="ECO:0007669"/>
    <property type="project" value="InterPro"/>
</dbReference>
<dbReference type="GO" id="GO:0005829">
    <property type="term" value="C:cytosol"/>
    <property type="evidence" value="ECO:0007669"/>
    <property type="project" value="TreeGrafter"/>
</dbReference>
<dbReference type="SUPFAM" id="SSF51064">
    <property type="entry name" value="Head domain of nucleotide exchange factor GrpE"/>
    <property type="match status" value="1"/>
</dbReference>
<evidence type="ECO:0000256" key="4">
    <source>
        <dbReference type="HAMAP-Rule" id="MF_01151"/>
    </source>
</evidence>
<evidence type="ECO:0000256" key="3">
    <source>
        <dbReference type="ARBA" id="ARBA00023186"/>
    </source>
</evidence>
<dbReference type="GO" id="GO:0051082">
    <property type="term" value="F:unfolded protein binding"/>
    <property type="evidence" value="ECO:0007669"/>
    <property type="project" value="TreeGrafter"/>
</dbReference>
<dbReference type="InterPro" id="IPR013805">
    <property type="entry name" value="GrpE_CC"/>
</dbReference>
<dbReference type="Pfam" id="PF01025">
    <property type="entry name" value="GrpE"/>
    <property type="match status" value="1"/>
</dbReference>
<dbReference type="EMBL" id="CP135018">
    <property type="protein sequence ID" value="XAJ81096.1"/>
    <property type="molecule type" value="Genomic_DNA"/>
</dbReference>
<dbReference type="PRINTS" id="PR00773">
    <property type="entry name" value="GRPEPROTEIN"/>
</dbReference>
<sequence>MTNNTTNHDKNQEEIKNNSTINENSNLIKYLKNKIEKREEQIKQIILEQNKEIFKVKSRLNNEIEKCQKFSLEKLIIELLPIIDNIERACSLMKNRKDDQYLEILKNMENALSLFKTIFSEFSISTINDIKVEFNPNVHEAISIRYTNEIKSNQILEIMQSGYMMHNSRLLRPAMVIVSQKN</sequence>
<dbReference type="AlphaFoldDB" id="A0AAU6W722"/>
<evidence type="ECO:0000256" key="2">
    <source>
        <dbReference type="ARBA" id="ARBA00023016"/>
    </source>
</evidence>
<evidence type="ECO:0000256" key="6">
    <source>
        <dbReference type="RuleBase" id="RU004478"/>
    </source>
</evidence>
<comment type="subcellular location">
    <subcellularLocation>
        <location evidence="4">Cytoplasm</location>
    </subcellularLocation>
</comment>
<dbReference type="PANTHER" id="PTHR21237:SF23">
    <property type="entry name" value="GRPE PROTEIN HOMOLOG, MITOCHONDRIAL"/>
    <property type="match status" value="1"/>
</dbReference>